<gene>
    <name evidence="1" type="ORF">CCS41_05545</name>
    <name evidence="2" type="ORF">CCS41_06070</name>
</gene>
<dbReference type="EMBL" id="CP021659">
    <property type="protein sequence ID" value="AWK14144.1"/>
    <property type="molecule type" value="Genomic_DNA"/>
</dbReference>
<keyword evidence="3" id="KW-1185">Reference proteome</keyword>
<accession>A0A2U8I876</accession>
<dbReference type="KEGG" id="fsm:CCS41_05545"/>
<name>A0A2U8I876_9GAMM</name>
<dbReference type="RefSeq" id="WP_119797320.1">
    <property type="nucleotide sequence ID" value="NZ_CP021659.1"/>
</dbReference>
<evidence type="ECO:0000313" key="3">
    <source>
        <dbReference type="Proteomes" id="UP000261875"/>
    </source>
</evidence>
<reference evidence="2 3" key="1">
    <citation type="submission" date="2017-05" db="EMBL/GenBank/DDBJ databases">
        <title>Genome sequence of Candidatus Fukatsuia symbiotica and Candidatus Hamiltonella defensa from Acyrthosiphon pisum strain 5D.</title>
        <authorList>
            <person name="Patel V.A."/>
            <person name="Chevignon G."/>
            <person name="Russell J.A."/>
            <person name="Oliver K.M."/>
        </authorList>
    </citation>
    <scope>NUCLEOTIDE SEQUENCE [LARGE SCALE GENOMIC DNA]</scope>
    <source>
        <strain evidence="2 3">5D</strain>
    </source>
</reference>
<dbReference type="Proteomes" id="UP000261875">
    <property type="component" value="Chromosome"/>
</dbReference>
<protein>
    <submittedName>
        <fullName evidence="2">Uncharacterized protein</fullName>
    </submittedName>
</protein>
<dbReference type="EMBL" id="CP021659">
    <property type="protein sequence ID" value="AWK14065.1"/>
    <property type="molecule type" value="Genomic_DNA"/>
</dbReference>
<proteinExistence type="predicted"/>
<sequence length="111" mass="13126">MTPETLIEARKIMNTFSDQDWHNINEQAEEWDKYFTFDHIAQLFKKLPHFDSEALTLALDETEPDDIDKAFFSIFISKAKWMLAKERLYQGDEYNEVYYGYCTNDPHGGSD</sequence>
<dbReference type="AlphaFoldDB" id="A0A2U8I876"/>
<organism evidence="2 3">
    <name type="scientific">Candidatus Fukatsuia symbiotica</name>
    <dbReference type="NCBI Taxonomy" id="1878942"/>
    <lineage>
        <taxon>Bacteria</taxon>
        <taxon>Pseudomonadati</taxon>
        <taxon>Pseudomonadota</taxon>
        <taxon>Gammaproteobacteria</taxon>
        <taxon>Enterobacterales</taxon>
        <taxon>Yersiniaceae</taxon>
        <taxon>Candidatus Fukatsuia</taxon>
    </lineage>
</organism>
<evidence type="ECO:0000313" key="2">
    <source>
        <dbReference type="EMBL" id="AWK14144.1"/>
    </source>
</evidence>
<evidence type="ECO:0000313" key="1">
    <source>
        <dbReference type="EMBL" id="AWK14065.1"/>
    </source>
</evidence>
<dbReference type="KEGG" id="fsm:CCS41_06070"/>